<feature type="domain" description="Phosphatidic acid phosphatase type 2/haloperoxidase" evidence="7">
    <location>
        <begin position="106"/>
        <end position="250"/>
    </location>
</feature>
<evidence type="ECO:0000256" key="4">
    <source>
        <dbReference type="ARBA" id="ARBA00022989"/>
    </source>
</evidence>
<evidence type="ECO:0000259" key="7">
    <source>
        <dbReference type="SMART" id="SM00014"/>
    </source>
</evidence>
<dbReference type="KEGG" id="gmw:113522007"/>
<dbReference type="GO" id="GO:0006644">
    <property type="term" value="P:phospholipid metabolic process"/>
    <property type="evidence" value="ECO:0007669"/>
    <property type="project" value="InterPro"/>
</dbReference>
<gene>
    <name evidence="9" type="primary">LOC113522007</name>
</gene>
<dbReference type="RefSeq" id="XP_026763520.1">
    <property type="nucleotide sequence ID" value="XM_026907719.3"/>
</dbReference>
<dbReference type="PANTHER" id="PTHR10165:SF197">
    <property type="entry name" value="FI04477P-RELATED"/>
    <property type="match status" value="1"/>
</dbReference>
<keyword evidence="8" id="KW-1185">Reference proteome</keyword>
<dbReference type="InterPro" id="IPR000326">
    <property type="entry name" value="PAP2/HPO"/>
</dbReference>
<dbReference type="SUPFAM" id="SSF48317">
    <property type="entry name" value="Acid phosphatase/Vanadium-dependent haloperoxidase"/>
    <property type="match status" value="1"/>
</dbReference>
<keyword evidence="5 6" id="KW-0472">Membrane</keyword>
<feature type="transmembrane region" description="Helical" evidence="6">
    <location>
        <begin position="235"/>
        <end position="254"/>
    </location>
</feature>
<dbReference type="GeneID" id="113522007"/>
<sequence length="283" mass="31670">MALDRLFRNIVLDILTLGCAGLPLLLLLLLGEPYRRGYFEDDESIRLPLKPETISEGALAAAGFSIVIVAIVAIELFRDKQGKGIGDKYLSGSLVPGWVWESYRAIGVYTFGAACQQLSANMGKYVVGRLRPYFYDVCRPLPNLTSPLNELGYIVDYTCQGTDANLIMIARLSFPSAHSSYAMYTALYLIFYIQVKAKWRGSKLLRHGVQFAIFMSAWYVGMSRVVDHKHHWSDVAAGFLNGTITAVLTFVYILKPKKYGLPPSWRETGQDVQNELPRPAMAR</sequence>
<comment type="similarity">
    <text evidence="2">Belongs to the PA-phosphatase related phosphoesterase family.</text>
</comment>
<evidence type="ECO:0000256" key="5">
    <source>
        <dbReference type="ARBA" id="ARBA00023136"/>
    </source>
</evidence>
<dbReference type="GO" id="GO:0008195">
    <property type="term" value="F:phosphatidate phosphatase activity"/>
    <property type="evidence" value="ECO:0007669"/>
    <property type="project" value="TreeGrafter"/>
</dbReference>
<dbReference type="Pfam" id="PF01569">
    <property type="entry name" value="PAP2"/>
    <property type="match status" value="1"/>
</dbReference>
<accession>A0A6J1X8D4</accession>
<dbReference type="CDD" id="cd03384">
    <property type="entry name" value="PAP2_wunen"/>
    <property type="match status" value="1"/>
</dbReference>
<keyword evidence="4 6" id="KW-1133">Transmembrane helix</keyword>
<feature type="transmembrane region" description="Helical" evidence="6">
    <location>
        <begin position="12"/>
        <end position="31"/>
    </location>
</feature>
<evidence type="ECO:0000256" key="6">
    <source>
        <dbReference type="SAM" id="Phobius"/>
    </source>
</evidence>
<protein>
    <submittedName>
        <fullName evidence="9">Phosphatidate phosphatase</fullName>
    </submittedName>
</protein>
<feature type="transmembrane region" description="Helical" evidence="6">
    <location>
        <begin position="57"/>
        <end position="77"/>
    </location>
</feature>
<dbReference type="SMART" id="SM00014">
    <property type="entry name" value="acidPPc"/>
    <property type="match status" value="1"/>
</dbReference>
<keyword evidence="3 6" id="KW-0812">Transmembrane</keyword>
<dbReference type="InParanoid" id="A0A6J1X8D4"/>
<dbReference type="InterPro" id="IPR043216">
    <property type="entry name" value="PAP-like"/>
</dbReference>
<dbReference type="OrthoDB" id="8907274at2759"/>
<dbReference type="PANTHER" id="PTHR10165">
    <property type="entry name" value="LIPID PHOSPHATE PHOSPHATASE"/>
    <property type="match status" value="1"/>
</dbReference>
<evidence type="ECO:0000313" key="8">
    <source>
        <dbReference type="Proteomes" id="UP001652740"/>
    </source>
</evidence>
<dbReference type="GO" id="GO:0046839">
    <property type="term" value="P:phospholipid dephosphorylation"/>
    <property type="evidence" value="ECO:0007669"/>
    <property type="project" value="TreeGrafter"/>
</dbReference>
<name>A0A6J1X8D4_GALME</name>
<proteinExistence type="inferred from homology"/>
<dbReference type="Gene3D" id="1.20.144.10">
    <property type="entry name" value="Phosphatidic acid phosphatase type 2/haloperoxidase"/>
    <property type="match status" value="1"/>
</dbReference>
<dbReference type="GO" id="GO:0007165">
    <property type="term" value="P:signal transduction"/>
    <property type="evidence" value="ECO:0007669"/>
    <property type="project" value="TreeGrafter"/>
</dbReference>
<feature type="transmembrane region" description="Helical" evidence="6">
    <location>
        <begin position="204"/>
        <end position="223"/>
    </location>
</feature>
<dbReference type="InterPro" id="IPR036938">
    <property type="entry name" value="PAP2/HPO_sf"/>
</dbReference>
<evidence type="ECO:0000313" key="9">
    <source>
        <dbReference type="RefSeq" id="XP_026763520.1"/>
    </source>
</evidence>
<comment type="subcellular location">
    <subcellularLocation>
        <location evidence="1">Membrane</location>
        <topology evidence="1">Multi-pass membrane protein</topology>
    </subcellularLocation>
</comment>
<dbReference type="GO" id="GO:0005886">
    <property type="term" value="C:plasma membrane"/>
    <property type="evidence" value="ECO:0007669"/>
    <property type="project" value="TreeGrafter"/>
</dbReference>
<evidence type="ECO:0000256" key="1">
    <source>
        <dbReference type="ARBA" id="ARBA00004141"/>
    </source>
</evidence>
<dbReference type="Proteomes" id="UP001652740">
    <property type="component" value="Unplaced"/>
</dbReference>
<organism evidence="8 9">
    <name type="scientific">Galleria mellonella</name>
    <name type="common">Greater wax moth</name>
    <dbReference type="NCBI Taxonomy" id="7137"/>
    <lineage>
        <taxon>Eukaryota</taxon>
        <taxon>Metazoa</taxon>
        <taxon>Ecdysozoa</taxon>
        <taxon>Arthropoda</taxon>
        <taxon>Hexapoda</taxon>
        <taxon>Insecta</taxon>
        <taxon>Pterygota</taxon>
        <taxon>Neoptera</taxon>
        <taxon>Endopterygota</taxon>
        <taxon>Lepidoptera</taxon>
        <taxon>Glossata</taxon>
        <taxon>Ditrysia</taxon>
        <taxon>Pyraloidea</taxon>
        <taxon>Pyralidae</taxon>
        <taxon>Galleriinae</taxon>
        <taxon>Galleria</taxon>
    </lineage>
</organism>
<reference evidence="9" key="1">
    <citation type="submission" date="2025-08" db="UniProtKB">
        <authorList>
            <consortium name="RefSeq"/>
        </authorList>
    </citation>
    <scope>IDENTIFICATION</scope>
    <source>
        <tissue evidence="9">Whole larvae</tissue>
    </source>
</reference>
<dbReference type="AlphaFoldDB" id="A0A6J1X8D4"/>
<evidence type="ECO:0000256" key="3">
    <source>
        <dbReference type="ARBA" id="ARBA00022692"/>
    </source>
</evidence>
<evidence type="ECO:0000256" key="2">
    <source>
        <dbReference type="ARBA" id="ARBA00008816"/>
    </source>
</evidence>